<name>A0A556PQQ6_9BACI</name>
<keyword evidence="1" id="KW-0732">Signal</keyword>
<dbReference type="Proteomes" id="UP000316425">
    <property type="component" value="Unassembled WGS sequence"/>
</dbReference>
<feature type="chain" id="PRO_5039055869" evidence="1">
    <location>
        <begin position="28"/>
        <end position="143"/>
    </location>
</feature>
<proteinExistence type="predicted"/>
<reference evidence="2 3" key="1">
    <citation type="submission" date="2019-07" db="EMBL/GenBank/DDBJ databases">
        <title>Allobacillus sp. nov. SKP isolated from shrimp paste of Euphausiacea.</title>
        <authorList>
            <person name="Kanchanasin P."/>
            <person name="Tanasupawat S."/>
            <person name="Shi W."/>
            <person name="Wu L."/>
            <person name="Ma J."/>
        </authorList>
    </citation>
    <scope>NUCLEOTIDE SEQUENCE [LARGE SCALE GENOMIC DNA]</scope>
    <source>
        <strain evidence="2 3">SKP4-8</strain>
    </source>
</reference>
<dbReference type="OrthoDB" id="9907278at2"/>
<dbReference type="AlphaFoldDB" id="A0A556PQQ6"/>
<dbReference type="RefSeq" id="WP_144087880.1">
    <property type="nucleotide sequence ID" value="NZ_VMHE01000003.1"/>
</dbReference>
<keyword evidence="3" id="KW-1185">Reference proteome</keyword>
<evidence type="ECO:0000313" key="3">
    <source>
        <dbReference type="Proteomes" id="UP000316425"/>
    </source>
</evidence>
<evidence type="ECO:0000256" key="1">
    <source>
        <dbReference type="SAM" id="SignalP"/>
    </source>
</evidence>
<evidence type="ECO:0000313" key="2">
    <source>
        <dbReference type="EMBL" id="TSJ66716.1"/>
    </source>
</evidence>
<accession>A0A556PQQ6</accession>
<dbReference type="EMBL" id="VMHE01000003">
    <property type="protein sequence ID" value="TSJ66716.1"/>
    <property type="molecule type" value="Genomic_DNA"/>
</dbReference>
<comment type="caution">
    <text evidence="2">The sequence shown here is derived from an EMBL/GenBank/DDBJ whole genome shotgun (WGS) entry which is preliminary data.</text>
</comment>
<gene>
    <name evidence="2" type="ORF">FPQ13_03215</name>
</gene>
<feature type="signal peptide" evidence="1">
    <location>
        <begin position="1"/>
        <end position="27"/>
    </location>
</feature>
<sequence>MKFVKITFFSLLTFGMVLMIPTENSFAEAEKQSNAKEEVSPSSIPFEYNMSPVHVNRTGTSARVTKDLNWGDDRSNVFYVTYRDGYGSYHYNDTSFTSYSTQTIPTTYSLPSSRTEITWPDYFKARSSTGQGNISGSITLRRY</sequence>
<organism evidence="2 3">
    <name type="scientific">Allobacillus salarius</name>
    <dbReference type="NCBI Taxonomy" id="1955272"/>
    <lineage>
        <taxon>Bacteria</taxon>
        <taxon>Bacillati</taxon>
        <taxon>Bacillota</taxon>
        <taxon>Bacilli</taxon>
        <taxon>Bacillales</taxon>
        <taxon>Bacillaceae</taxon>
        <taxon>Allobacillus</taxon>
    </lineage>
</organism>
<protein>
    <submittedName>
        <fullName evidence="2">Uncharacterized protein</fullName>
    </submittedName>
</protein>